<evidence type="ECO:0000313" key="6">
    <source>
        <dbReference type="Proteomes" id="UP001164706"/>
    </source>
</evidence>
<dbReference type="EMBL" id="CP113089">
    <property type="protein sequence ID" value="WAB80925.1"/>
    <property type="molecule type" value="Genomic_DNA"/>
</dbReference>
<comment type="similarity">
    <text evidence="4">Belongs to the arginase family.</text>
</comment>
<keyword evidence="3" id="KW-0464">Manganese</keyword>
<dbReference type="PANTHER" id="PTHR43782">
    <property type="entry name" value="ARGINASE"/>
    <property type="match status" value="1"/>
</dbReference>
<dbReference type="PROSITE" id="PS51409">
    <property type="entry name" value="ARGINASE_2"/>
    <property type="match status" value="1"/>
</dbReference>
<evidence type="ECO:0000256" key="4">
    <source>
        <dbReference type="PROSITE-ProRule" id="PRU00742"/>
    </source>
</evidence>
<accession>A0A9E8MJW9</accession>
<dbReference type="Pfam" id="PF00491">
    <property type="entry name" value="Arginase"/>
    <property type="match status" value="1"/>
</dbReference>
<dbReference type="AlphaFoldDB" id="A0A9E8MJW9"/>
<evidence type="ECO:0000313" key="5">
    <source>
        <dbReference type="EMBL" id="WAB80925.1"/>
    </source>
</evidence>
<reference evidence="5" key="1">
    <citation type="submission" date="2022-11" db="EMBL/GenBank/DDBJ databases">
        <title>Description of Microcella daejonensis nov. sp, isolated from riverside soil.</title>
        <authorList>
            <person name="Molina K.M."/>
            <person name="Kim S.B."/>
        </authorList>
    </citation>
    <scope>NUCLEOTIDE SEQUENCE</scope>
    <source>
        <strain evidence="5">MMS21-STM12</strain>
    </source>
</reference>
<dbReference type="GO" id="GO:0005829">
    <property type="term" value="C:cytosol"/>
    <property type="evidence" value="ECO:0007669"/>
    <property type="project" value="TreeGrafter"/>
</dbReference>
<dbReference type="CDD" id="cd09999">
    <property type="entry name" value="Arginase-like_1"/>
    <property type="match status" value="1"/>
</dbReference>
<proteinExistence type="inferred from homology"/>
<dbReference type="InterPro" id="IPR006035">
    <property type="entry name" value="Ureohydrolase"/>
</dbReference>
<evidence type="ECO:0000256" key="2">
    <source>
        <dbReference type="ARBA" id="ARBA00022801"/>
    </source>
</evidence>
<dbReference type="PANTHER" id="PTHR43782:SF3">
    <property type="entry name" value="ARGINASE"/>
    <property type="match status" value="1"/>
</dbReference>
<dbReference type="GO" id="GO:0030145">
    <property type="term" value="F:manganese ion binding"/>
    <property type="evidence" value="ECO:0007669"/>
    <property type="project" value="TreeGrafter"/>
</dbReference>
<dbReference type="Gene3D" id="3.40.800.10">
    <property type="entry name" value="Ureohydrolase domain"/>
    <property type="match status" value="1"/>
</dbReference>
<protein>
    <submittedName>
        <fullName evidence="5">Arginase family protein</fullName>
    </submittedName>
</protein>
<evidence type="ECO:0000256" key="1">
    <source>
        <dbReference type="ARBA" id="ARBA00022723"/>
    </source>
</evidence>
<gene>
    <name evidence="5" type="ORF">OVN18_10180</name>
</gene>
<sequence length="270" mass="27763">MTSHFFVVPQWQGSGSDRAMRLVDGALAIQGDLPESATTLVAVPLEAGDGEGTGIHRYSSLRLVRERQAREMAAVDATPITIGGDCGVEYAAVEHAARAGRTVLLWADAHADLNTPTSSPSGAFHGMVLRALIDDGVIAADDVLLLGARDLDPAEEQAVAELGIARVTPGTAAEAVAARAADGATGLYAHVDLDVLDPGEFAGVAFATPFGETTADLVSTLLAVRAALPLRGAGVTEFAPADAEAAVDDLPSILRIVSALTRPVEPASLR</sequence>
<keyword evidence="6" id="KW-1185">Reference proteome</keyword>
<organism evidence="5 6">
    <name type="scientific">Microcella daejeonensis</name>
    <dbReference type="NCBI Taxonomy" id="2994971"/>
    <lineage>
        <taxon>Bacteria</taxon>
        <taxon>Bacillati</taxon>
        <taxon>Actinomycetota</taxon>
        <taxon>Actinomycetes</taxon>
        <taxon>Micrococcales</taxon>
        <taxon>Microbacteriaceae</taxon>
        <taxon>Microcella</taxon>
    </lineage>
</organism>
<dbReference type="Proteomes" id="UP001164706">
    <property type="component" value="Chromosome"/>
</dbReference>
<name>A0A9E8MJW9_9MICO</name>
<keyword evidence="2" id="KW-0378">Hydrolase</keyword>
<dbReference type="KEGG" id="mdb:OVN18_10180"/>
<dbReference type="InterPro" id="IPR023696">
    <property type="entry name" value="Ureohydrolase_dom_sf"/>
</dbReference>
<evidence type="ECO:0000256" key="3">
    <source>
        <dbReference type="ARBA" id="ARBA00023211"/>
    </source>
</evidence>
<dbReference type="SUPFAM" id="SSF52768">
    <property type="entry name" value="Arginase/deacetylase"/>
    <property type="match status" value="1"/>
</dbReference>
<dbReference type="RefSeq" id="WP_267780674.1">
    <property type="nucleotide sequence ID" value="NZ_CP113089.1"/>
</dbReference>
<keyword evidence="1" id="KW-0479">Metal-binding</keyword>
<dbReference type="GO" id="GO:0004053">
    <property type="term" value="F:arginase activity"/>
    <property type="evidence" value="ECO:0007669"/>
    <property type="project" value="TreeGrafter"/>
</dbReference>